<feature type="domain" description="Glycosyltransferase subfamily 4-like N-terminal" evidence="2">
    <location>
        <begin position="13"/>
        <end position="187"/>
    </location>
</feature>
<organism evidence="3 4">
    <name type="scientific">Rhodoferax fermentans</name>
    <dbReference type="NCBI Taxonomy" id="28066"/>
    <lineage>
        <taxon>Bacteria</taxon>
        <taxon>Pseudomonadati</taxon>
        <taxon>Pseudomonadota</taxon>
        <taxon>Betaproteobacteria</taxon>
        <taxon>Burkholderiales</taxon>
        <taxon>Comamonadaceae</taxon>
        <taxon>Rhodoferax</taxon>
    </lineage>
</organism>
<dbReference type="Pfam" id="PF00534">
    <property type="entry name" value="Glycos_transf_1"/>
    <property type="match status" value="1"/>
</dbReference>
<dbReference type="Gene3D" id="3.40.50.2000">
    <property type="entry name" value="Glycogen Phosphorylase B"/>
    <property type="match status" value="2"/>
</dbReference>
<evidence type="ECO:0000259" key="2">
    <source>
        <dbReference type="Pfam" id="PF13439"/>
    </source>
</evidence>
<dbReference type="GO" id="GO:0016757">
    <property type="term" value="F:glycosyltransferase activity"/>
    <property type="evidence" value="ECO:0007669"/>
    <property type="project" value="InterPro"/>
</dbReference>
<dbReference type="InterPro" id="IPR028098">
    <property type="entry name" value="Glyco_trans_4-like_N"/>
</dbReference>
<dbReference type="STRING" id="28066.RF819_11630"/>
<gene>
    <name evidence="3" type="ORF">RF819_11630</name>
</gene>
<dbReference type="RefSeq" id="WP_078365130.1">
    <property type="nucleotide sequence ID" value="NZ_MTJN01000002.1"/>
</dbReference>
<dbReference type="SUPFAM" id="SSF53756">
    <property type="entry name" value="UDP-Glycosyltransferase/glycogen phosphorylase"/>
    <property type="match status" value="1"/>
</dbReference>
<dbReference type="EMBL" id="MTJN01000002">
    <property type="protein sequence ID" value="OOV07292.1"/>
    <property type="molecule type" value="Genomic_DNA"/>
</dbReference>
<dbReference type="InterPro" id="IPR050194">
    <property type="entry name" value="Glycosyltransferase_grp1"/>
</dbReference>
<sequence length="386" mass="42276">MKILYHHRTASKDGQAVHIEEMIDALRSLGHEVRVVAPSIGGQAAQQGAMGGEVGWVHRLKAALPNAVYELLELAYSLVAYRKLVQAAQEFKPDVIYERYNLFLLAGTLLKRKLGIPLLLEVNAPLVDERLQHSGGLSLLALARWSEGTAWRSADHVLPVTQVLARQVQVYGVPSQRITVIPNGINRAHFVTAPTPQAAKQQLGLQGQIVLGFTGFVRDWHGVDRVVRWLATPQAPENGHLLVVGDGPVRAELEALAVQLGVDQRVTFTGVIDRHRVPEHVAAFDIALQPAVTAYASPLKLMEYLVLAKAVVAPREPNLLEVLTDGQNALLFDDKTPGSFEAALTRLCADTELRARLAQGAYDTIERLDLTWLGNARRVVALVHTP</sequence>
<keyword evidence="4" id="KW-1185">Reference proteome</keyword>
<accession>A0A1T1AT59</accession>
<proteinExistence type="predicted"/>
<dbReference type="Pfam" id="PF13439">
    <property type="entry name" value="Glyco_transf_4"/>
    <property type="match status" value="1"/>
</dbReference>
<name>A0A1T1AT59_RHOFE</name>
<comment type="caution">
    <text evidence="3">The sequence shown here is derived from an EMBL/GenBank/DDBJ whole genome shotgun (WGS) entry which is preliminary data.</text>
</comment>
<evidence type="ECO:0000313" key="4">
    <source>
        <dbReference type="Proteomes" id="UP000190750"/>
    </source>
</evidence>
<evidence type="ECO:0000259" key="1">
    <source>
        <dbReference type="Pfam" id="PF00534"/>
    </source>
</evidence>
<evidence type="ECO:0000313" key="3">
    <source>
        <dbReference type="EMBL" id="OOV07292.1"/>
    </source>
</evidence>
<reference evidence="3 4" key="1">
    <citation type="submission" date="2017-01" db="EMBL/GenBank/DDBJ databases">
        <title>Genome sequencing of Rhodoferax fermentans JCM 7819.</title>
        <authorList>
            <person name="Kim Y.J."/>
            <person name="Farh M.E.-A."/>
            <person name="Yang D.-C."/>
        </authorList>
    </citation>
    <scope>NUCLEOTIDE SEQUENCE [LARGE SCALE GENOMIC DNA]</scope>
    <source>
        <strain evidence="3 4">JCM 7819</strain>
    </source>
</reference>
<dbReference type="PANTHER" id="PTHR45947:SF3">
    <property type="entry name" value="SULFOQUINOVOSYL TRANSFERASE SQD2"/>
    <property type="match status" value="1"/>
</dbReference>
<dbReference type="CDD" id="cd03794">
    <property type="entry name" value="GT4_WbuB-like"/>
    <property type="match status" value="1"/>
</dbReference>
<feature type="domain" description="Glycosyl transferase family 1" evidence="1">
    <location>
        <begin position="200"/>
        <end position="362"/>
    </location>
</feature>
<dbReference type="Proteomes" id="UP000190750">
    <property type="component" value="Unassembled WGS sequence"/>
</dbReference>
<dbReference type="AlphaFoldDB" id="A0A1T1AT59"/>
<dbReference type="PANTHER" id="PTHR45947">
    <property type="entry name" value="SULFOQUINOVOSYL TRANSFERASE SQD2"/>
    <property type="match status" value="1"/>
</dbReference>
<protein>
    <submittedName>
        <fullName evidence="3">Glycosyltransferase WbuB</fullName>
    </submittedName>
</protein>
<keyword evidence="3" id="KW-0808">Transferase</keyword>
<dbReference type="OrthoDB" id="509705at2"/>
<dbReference type="InterPro" id="IPR001296">
    <property type="entry name" value="Glyco_trans_1"/>
</dbReference>